<dbReference type="RefSeq" id="WP_129601822.1">
    <property type="nucleotide sequence ID" value="NZ_SBLB01000003.1"/>
</dbReference>
<accession>A0A4Q2UPR7</accession>
<evidence type="ECO:0000313" key="2">
    <source>
        <dbReference type="Proteomes" id="UP000290407"/>
    </source>
</evidence>
<reference evidence="1 2" key="1">
    <citation type="submission" date="2019-01" db="EMBL/GenBank/DDBJ databases">
        <title>Spirosoma flava sp. nov., a propanil-degrading bacterium isolated from herbicide-contaminated soil.</title>
        <authorList>
            <person name="Zhang L."/>
            <person name="Jiang J.-D."/>
        </authorList>
    </citation>
    <scope>NUCLEOTIDE SEQUENCE [LARGE SCALE GENOMIC DNA]</scope>
    <source>
        <strain evidence="1 2">TY50</strain>
    </source>
</reference>
<keyword evidence="2" id="KW-1185">Reference proteome</keyword>
<dbReference type="EMBL" id="SBLB01000003">
    <property type="protein sequence ID" value="RYC69615.1"/>
    <property type="molecule type" value="Genomic_DNA"/>
</dbReference>
<organism evidence="1 2">
    <name type="scientific">Spirosoma sordidisoli</name>
    <dbReference type="NCBI Taxonomy" id="2502893"/>
    <lineage>
        <taxon>Bacteria</taxon>
        <taxon>Pseudomonadati</taxon>
        <taxon>Bacteroidota</taxon>
        <taxon>Cytophagia</taxon>
        <taxon>Cytophagales</taxon>
        <taxon>Cytophagaceae</taxon>
        <taxon>Spirosoma</taxon>
    </lineage>
</organism>
<evidence type="ECO:0000313" key="1">
    <source>
        <dbReference type="EMBL" id="RYC69615.1"/>
    </source>
</evidence>
<comment type="caution">
    <text evidence="1">The sequence shown here is derived from an EMBL/GenBank/DDBJ whole genome shotgun (WGS) entry which is preliminary data.</text>
</comment>
<dbReference type="AlphaFoldDB" id="A0A4Q2UPR7"/>
<sequence length="228" mass="24960">MEQIPAPDSMDGLIYDLLLLMRGGGQLTDDEPVDTRQVSLWIGSAIAELMDGEVLLAAQQNRDVNPDLYQTFSVSEFTPINFGKGGVAISEGVIPKPLSATGKVWLKDLHNGAGTFLSAVSSRQRLYAGIGQSGWGRWKGSDWHISYCYEADTANTGKLLIAYSPEMGLPDRIEGEYIPAKPWEMVPSYQTLPIPARWIRQIRLRLLSAEGKAILSTTPDPVNNGTNP</sequence>
<dbReference type="Proteomes" id="UP000290407">
    <property type="component" value="Unassembled WGS sequence"/>
</dbReference>
<proteinExistence type="predicted"/>
<gene>
    <name evidence="1" type="ORF">EQG79_13510</name>
</gene>
<protein>
    <submittedName>
        <fullName evidence="1">Uncharacterized protein</fullName>
    </submittedName>
</protein>
<name>A0A4Q2UPR7_9BACT</name>